<gene>
    <name evidence="1" type="ORF">BDDG_12781</name>
</gene>
<sequence>QNDKLTHSSMSIMQDPTVKRLTDVISIIERLTEYMFKESMSGFEKTAAEKTDINDIIKIISMKKMSMSFKHKILSLIALNLSKHIQI</sequence>
<feature type="non-terminal residue" evidence="1">
    <location>
        <position position="87"/>
    </location>
</feature>
<proteinExistence type="predicted"/>
<dbReference type="Proteomes" id="UP000007802">
    <property type="component" value="Unassembled WGS sequence"/>
</dbReference>
<evidence type="ECO:0000313" key="1">
    <source>
        <dbReference type="EMBL" id="KMW68372.1"/>
    </source>
</evidence>
<reference evidence="1" key="1">
    <citation type="submission" date="2010-03" db="EMBL/GenBank/DDBJ databases">
        <title>Annotation of Blastomyces dermatitidis strain ATCC 18188.</title>
        <authorList>
            <consortium name="The Broad Institute Genome Sequencing Platform"/>
            <consortium name="Broad Institute Genome Sequencing Center for Infectious Disease."/>
            <person name="Cuomo C."/>
            <person name="Klein B."/>
            <person name="Sullivan T."/>
            <person name="Heitman J."/>
            <person name="Young S."/>
            <person name="Zeng Q."/>
            <person name="Gargeya S."/>
            <person name="Alvarado L."/>
            <person name="Berlin A.M."/>
            <person name="Chapman S.B."/>
            <person name="Chen Z."/>
            <person name="Freedman E."/>
            <person name="Gellesch M."/>
            <person name="Goldberg J."/>
            <person name="Griggs A."/>
            <person name="Gujja S."/>
            <person name="Heilman E."/>
            <person name="Heiman D."/>
            <person name="Howarth C."/>
            <person name="Mehta T."/>
            <person name="Neiman D."/>
            <person name="Pearson M."/>
            <person name="Roberts A."/>
            <person name="Saif S."/>
            <person name="Shea T."/>
            <person name="Shenoy N."/>
            <person name="Sisk P."/>
            <person name="Stolte C."/>
            <person name="Sykes S."/>
            <person name="White J."/>
            <person name="Yandava C."/>
            <person name="Haas B."/>
            <person name="Nusbaum C."/>
            <person name="Birren B."/>
        </authorList>
    </citation>
    <scope>NUCLEOTIDE SEQUENCE</scope>
    <source>
        <strain evidence="1">ATCC 18188</strain>
    </source>
</reference>
<accession>A0A0J9EQN1</accession>
<protein>
    <submittedName>
        <fullName evidence="1">Uncharacterized protein</fullName>
    </submittedName>
</protein>
<dbReference type="EMBL" id="GG749471">
    <property type="protein sequence ID" value="KMW68372.1"/>
    <property type="molecule type" value="Genomic_DNA"/>
</dbReference>
<name>A0A0J9EQN1_AJEDA</name>
<dbReference type="AlphaFoldDB" id="A0A0J9EQN1"/>
<organism evidence="1">
    <name type="scientific">Ajellomyces dermatitidis (strain ATCC 18188 / CBS 674.68)</name>
    <name type="common">Blastomyces dermatitidis</name>
    <dbReference type="NCBI Taxonomy" id="653446"/>
    <lineage>
        <taxon>Eukaryota</taxon>
        <taxon>Fungi</taxon>
        <taxon>Dikarya</taxon>
        <taxon>Ascomycota</taxon>
        <taxon>Pezizomycotina</taxon>
        <taxon>Eurotiomycetes</taxon>
        <taxon>Eurotiomycetidae</taxon>
        <taxon>Onygenales</taxon>
        <taxon>Ajellomycetaceae</taxon>
        <taxon>Blastomyces</taxon>
    </lineage>
</organism>
<feature type="non-terminal residue" evidence="1">
    <location>
        <position position="1"/>
    </location>
</feature>